<dbReference type="RefSeq" id="WP_131898739.1">
    <property type="nucleotide sequence ID" value="NZ_SMKZ01000038.1"/>
</dbReference>
<dbReference type="CDD" id="cd18809">
    <property type="entry name" value="SF1_C_RecD"/>
    <property type="match status" value="1"/>
</dbReference>
<proteinExistence type="predicted"/>
<feature type="domain" description="AAA+ ATPase" evidence="1">
    <location>
        <begin position="21"/>
        <end position="165"/>
    </location>
</feature>
<organism evidence="2 3">
    <name type="scientific">Jiangella asiatica</name>
    <dbReference type="NCBI Taxonomy" id="2530372"/>
    <lineage>
        <taxon>Bacteria</taxon>
        <taxon>Bacillati</taxon>
        <taxon>Actinomycetota</taxon>
        <taxon>Actinomycetes</taxon>
        <taxon>Jiangellales</taxon>
        <taxon>Jiangellaceae</taxon>
        <taxon>Jiangella</taxon>
    </lineage>
</organism>
<evidence type="ECO:0000313" key="3">
    <source>
        <dbReference type="Proteomes" id="UP000294739"/>
    </source>
</evidence>
<dbReference type="GO" id="GO:0000723">
    <property type="term" value="P:telomere maintenance"/>
    <property type="evidence" value="ECO:0007669"/>
    <property type="project" value="InterPro"/>
</dbReference>
<evidence type="ECO:0000313" key="2">
    <source>
        <dbReference type="EMBL" id="TDE02020.1"/>
    </source>
</evidence>
<dbReference type="SMART" id="SM00382">
    <property type="entry name" value="AAA"/>
    <property type="match status" value="1"/>
</dbReference>
<dbReference type="Proteomes" id="UP000294739">
    <property type="component" value="Unassembled WGS sequence"/>
</dbReference>
<dbReference type="InterPro" id="IPR036420">
    <property type="entry name" value="BRCT_dom_sf"/>
</dbReference>
<dbReference type="Gene3D" id="3.40.50.300">
    <property type="entry name" value="P-loop containing nucleotide triphosphate hydrolases"/>
    <property type="match status" value="1"/>
</dbReference>
<dbReference type="Gene3D" id="3.40.50.10190">
    <property type="entry name" value="BRCT domain"/>
    <property type="match status" value="1"/>
</dbReference>
<dbReference type="AlphaFoldDB" id="A0A4R5CRM1"/>
<dbReference type="InterPro" id="IPR051055">
    <property type="entry name" value="PIF1_helicase"/>
</dbReference>
<dbReference type="InterPro" id="IPR003593">
    <property type="entry name" value="AAA+_ATPase"/>
</dbReference>
<dbReference type="OrthoDB" id="9763659at2"/>
<dbReference type="InParanoid" id="A0A4R5CRM1"/>
<comment type="caution">
    <text evidence="2">The sequence shown here is derived from an EMBL/GenBank/DDBJ whole genome shotgun (WGS) entry which is preliminary data.</text>
</comment>
<dbReference type="GO" id="GO:0003678">
    <property type="term" value="F:DNA helicase activity"/>
    <property type="evidence" value="ECO:0007669"/>
    <property type="project" value="InterPro"/>
</dbReference>
<keyword evidence="3" id="KW-1185">Reference proteome</keyword>
<dbReference type="InterPro" id="IPR010285">
    <property type="entry name" value="DNA_helicase_pif1-like_DEAD"/>
</dbReference>
<dbReference type="PANTHER" id="PTHR47642">
    <property type="entry name" value="ATP-DEPENDENT DNA HELICASE"/>
    <property type="match status" value="1"/>
</dbReference>
<dbReference type="EMBL" id="SMKZ01000038">
    <property type="protein sequence ID" value="TDE02020.1"/>
    <property type="molecule type" value="Genomic_DNA"/>
</dbReference>
<protein>
    <submittedName>
        <fullName evidence="2">AAA family ATPase</fullName>
    </submittedName>
</protein>
<dbReference type="SUPFAM" id="SSF52540">
    <property type="entry name" value="P-loop containing nucleoside triphosphate hydrolases"/>
    <property type="match status" value="2"/>
</dbReference>
<accession>A0A4R5CRM1</accession>
<dbReference type="GO" id="GO:0006281">
    <property type="term" value="P:DNA repair"/>
    <property type="evidence" value="ECO:0007669"/>
    <property type="project" value="InterPro"/>
</dbReference>
<reference evidence="2 3" key="1">
    <citation type="submission" date="2019-03" db="EMBL/GenBank/DDBJ databases">
        <title>Draft genome sequences of novel Actinobacteria.</title>
        <authorList>
            <person name="Sahin N."/>
            <person name="Ay H."/>
            <person name="Saygin H."/>
        </authorList>
    </citation>
    <scope>NUCLEOTIDE SEQUENCE [LARGE SCALE GENOMIC DNA]</scope>
    <source>
        <strain evidence="2 3">5K138</strain>
    </source>
</reference>
<evidence type="ECO:0000259" key="1">
    <source>
        <dbReference type="SMART" id="SM00382"/>
    </source>
</evidence>
<dbReference type="Pfam" id="PF05970">
    <property type="entry name" value="PIF1"/>
    <property type="match status" value="1"/>
</dbReference>
<dbReference type="PANTHER" id="PTHR47642:SF6">
    <property type="entry name" value="ATP-DEPENDENT DNA HELICASE"/>
    <property type="match status" value="1"/>
</dbReference>
<dbReference type="InterPro" id="IPR027417">
    <property type="entry name" value="P-loop_NTPase"/>
</dbReference>
<name>A0A4R5CRM1_9ACTN</name>
<dbReference type="SUPFAM" id="SSF52113">
    <property type="entry name" value="BRCT domain"/>
    <property type="match status" value="1"/>
</dbReference>
<gene>
    <name evidence="2" type="ORF">E1269_22360</name>
</gene>
<sequence>MPAPRLVLTEEFERALTLLGEGRNLFLTGKAGTGKSTLIRHFMAGSDRRVVVAAPTGIAALNVNGYTIHRLFGFNATTDLDAVRNGTYRPGRFAKTLKSVETLIIDEASMVRADLFDKLVIALERFGPEPGTPFGGVQVVLVGDLFQLPPVVRASESEFFTTRYDSPYFFSADRFTREDFPTVALTTVFRQLGDERLTTILNAVREGVLVQKAQDEINTRTDPDFVPPDDEFWLTLAPTNRIVTARNRERLERLSGDTFVHHAATFGDLSLFDPPVEEVLRFKAGAQVMMLNNDVYERWVNGTLGRITEVRRDADGLVVAVEFPDGSIADVAPYTWEATRPVVDGGSLRHEIIGTFTQLPFKLAWAVTIHKSQGQTLDRLVVDLTGGAFDFGQVYVALSRCTSMDGLVLKRPVLAKDLKVDRRIVRFLRASTAAEHATRSCAVAMLTVGGEGRLSRPRPVEIAVAFDDGSAISTLVNPQRDLAEARGSYAISVDDVLLAPTLAEAWSVLAPLLDGHTPVGVRTDETLGLIDFELKRLGTVAPLPLGADLPPLRLTDGERLGLSAPTALERARAAMEAHRRLGRGDASASAFDLGETIEAGTSYLLTRDPDAEPPASPALPTLSALVDVSRTLSQVILRGSASEGGGLSTAARETYSALREVVTERLASVVERSAGLPPVLVDRLRRLEQVLEIDVDSLLADLTSDGPGIDAVLAAGARVCFTGTARSPDGRTVDREEMKATAAARGLVPVDSVTKTKCDALVVAELGTQSGKARKAKDLGKPVFSADEFFAWLATTT</sequence>